<comment type="caution">
    <text evidence="2">The sequence shown here is derived from an EMBL/GenBank/DDBJ whole genome shotgun (WGS) entry which is preliminary data.</text>
</comment>
<dbReference type="Proteomes" id="UP000605670">
    <property type="component" value="Unassembled WGS sequence"/>
</dbReference>
<keyword evidence="3" id="KW-1185">Reference proteome</keyword>
<feature type="compositionally biased region" description="Basic and acidic residues" evidence="1">
    <location>
        <begin position="24"/>
        <end position="34"/>
    </location>
</feature>
<dbReference type="EMBL" id="BMEM01000003">
    <property type="protein sequence ID" value="GGF54318.1"/>
    <property type="molecule type" value="Genomic_DNA"/>
</dbReference>
<reference evidence="2" key="1">
    <citation type="journal article" date="2014" name="Int. J. Syst. Evol. Microbiol.">
        <title>Complete genome sequence of Corynebacterium casei LMG S-19264T (=DSM 44701T), isolated from a smear-ripened cheese.</title>
        <authorList>
            <consortium name="US DOE Joint Genome Institute (JGI-PGF)"/>
            <person name="Walter F."/>
            <person name="Albersmeier A."/>
            <person name="Kalinowski J."/>
            <person name="Ruckert C."/>
        </authorList>
    </citation>
    <scope>NUCLEOTIDE SEQUENCE</scope>
    <source>
        <strain evidence="2">CGMCC 1.12160</strain>
    </source>
</reference>
<reference evidence="2" key="2">
    <citation type="submission" date="2020-09" db="EMBL/GenBank/DDBJ databases">
        <authorList>
            <person name="Sun Q."/>
            <person name="Zhou Y."/>
        </authorList>
    </citation>
    <scope>NUCLEOTIDE SEQUENCE</scope>
    <source>
        <strain evidence="2">CGMCC 1.12160</strain>
    </source>
</reference>
<dbReference type="AlphaFoldDB" id="A0A917BRM3"/>
<evidence type="ECO:0000256" key="1">
    <source>
        <dbReference type="SAM" id="MobiDB-lite"/>
    </source>
</evidence>
<evidence type="ECO:0000313" key="2">
    <source>
        <dbReference type="EMBL" id="GGF54318.1"/>
    </source>
</evidence>
<name>A0A917BRM3_9MICO</name>
<proteinExistence type="predicted"/>
<gene>
    <name evidence="2" type="ORF">GCM10011366_22730</name>
</gene>
<sequence>MNITVVPTFLRAETDYRRQQLTRDWQHGSREHRSTTARRRAQSRQVIAPIR</sequence>
<feature type="region of interest" description="Disordered" evidence="1">
    <location>
        <begin position="21"/>
        <end position="51"/>
    </location>
</feature>
<evidence type="ECO:0000313" key="3">
    <source>
        <dbReference type="Proteomes" id="UP000605670"/>
    </source>
</evidence>
<dbReference type="RefSeq" id="WP_188430840.1">
    <property type="nucleotide sequence ID" value="NZ_BAABKH010000003.1"/>
</dbReference>
<accession>A0A917BRM3</accession>
<protein>
    <submittedName>
        <fullName evidence="2">Uncharacterized protein</fullName>
    </submittedName>
</protein>
<organism evidence="2 3">
    <name type="scientific">Ornithinimicrobium tianjinense</name>
    <dbReference type="NCBI Taxonomy" id="1195761"/>
    <lineage>
        <taxon>Bacteria</taxon>
        <taxon>Bacillati</taxon>
        <taxon>Actinomycetota</taxon>
        <taxon>Actinomycetes</taxon>
        <taxon>Micrococcales</taxon>
        <taxon>Ornithinimicrobiaceae</taxon>
        <taxon>Ornithinimicrobium</taxon>
    </lineage>
</organism>